<evidence type="ECO:0000313" key="3">
    <source>
        <dbReference type="Proteomes" id="UP001139887"/>
    </source>
</evidence>
<sequence>MEAEIPASALKPFYKALQCLSRVGSEISIEAQESHLELNSVNMARSAFASFTFHQHFFDSYKVTRQAQASQSQPALQCKVLARPLVGIFKTRSQGQGRTVEKCILRIEQNSSMGGSEGGFAGECRLVARIAYKEGICRTHRLFYEVSETLHPAYDKQEFKSQWQVDAKVAAEWVGHFARGLAEVSMWMSASEVRLRSWSESRYSTNGRTQIDTATAATERALQTELTLVPAEFDSYSLAGTRPIELTYSLREFRAVLQYAEAVGQPMMARFNKGGDPLMLSVGPSRQPGQDIRGTIYSQAPDDVTAEFLIATLTDYAVSQSGSSAYGSPYNQRPAHDAAISIQSADTPARPMICERVDEISVHSEDRHSRSGLPGTRDGPGFDSKMIPSPSPYQSSREGDYVSPGLNMELDRADSLLSLPSSVASNQRAHPLRTSNGGYQRGYNNSSGSAAPNAANQTGGSTPVLYTDNQNTRTYRLSDMPRPQAPPGVTEALFSEQESQSQDPSDAAPLGRVQTRLPYQRASHVQQQS</sequence>
<keyword evidence="3" id="KW-1185">Reference proteome</keyword>
<name>A0A9W8IGB8_9FUNG</name>
<dbReference type="InterPro" id="IPR007268">
    <property type="entry name" value="Rad9/Ddc1"/>
</dbReference>
<dbReference type="OrthoDB" id="60092at2759"/>
<dbReference type="Gene3D" id="3.70.10.10">
    <property type="match status" value="1"/>
</dbReference>
<dbReference type="GO" id="GO:0000076">
    <property type="term" value="P:DNA replication checkpoint signaling"/>
    <property type="evidence" value="ECO:0007669"/>
    <property type="project" value="TreeGrafter"/>
</dbReference>
<dbReference type="Proteomes" id="UP001139887">
    <property type="component" value="Unassembled WGS sequence"/>
</dbReference>
<protein>
    <submittedName>
        <fullName evidence="2">Uncharacterized protein</fullName>
    </submittedName>
</protein>
<dbReference type="GO" id="GO:0030896">
    <property type="term" value="C:checkpoint clamp complex"/>
    <property type="evidence" value="ECO:0007669"/>
    <property type="project" value="InterPro"/>
</dbReference>
<evidence type="ECO:0000256" key="1">
    <source>
        <dbReference type="SAM" id="MobiDB-lite"/>
    </source>
</evidence>
<dbReference type="SUPFAM" id="SSF55979">
    <property type="entry name" value="DNA clamp"/>
    <property type="match status" value="1"/>
</dbReference>
<accession>A0A9W8IGB8</accession>
<dbReference type="GO" id="GO:0031573">
    <property type="term" value="P:mitotic intra-S DNA damage checkpoint signaling"/>
    <property type="evidence" value="ECO:0007669"/>
    <property type="project" value="TreeGrafter"/>
</dbReference>
<gene>
    <name evidence="2" type="ORF">IWW36_002215</name>
</gene>
<dbReference type="PANTHER" id="PTHR15237">
    <property type="entry name" value="DNA REPAIR PROTEIN RAD9"/>
    <property type="match status" value="1"/>
</dbReference>
<dbReference type="InterPro" id="IPR046938">
    <property type="entry name" value="DNA_clamp_sf"/>
</dbReference>
<feature type="region of interest" description="Disordered" evidence="1">
    <location>
        <begin position="422"/>
        <end position="529"/>
    </location>
</feature>
<dbReference type="GO" id="GO:0071479">
    <property type="term" value="P:cellular response to ionizing radiation"/>
    <property type="evidence" value="ECO:0007669"/>
    <property type="project" value="TreeGrafter"/>
</dbReference>
<comment type="caution">
    <text evidence="2">The sequence shown here is derived from an EMBL/GenBank/DDBJ whole genome shotgun (WGS) entry which is preliminary data.</text>
</comment>
<feature type="region of interest" description="Disordered" evidence="1">
    <location>
        <begin position="361"/>
        <end position="406"/>
    </location>
</feature>
<feature type="compositionally biased region" description="Low complexity" evidence="1">
    <location>
        <begin position="444"/>
        <end position="456"/>
    </location>
</feature>
<dbReference type="EMBL" id="JANBUW010000047">
    <property type="protein sequence ID" value="KAJ2850030.1"/>
    <property type="molecule type" value="Genomic_DNA"/>
</dbReference>
<organism evidence="2 3">
    <name type="scientific">Coemansia brasiliensis</name>
    <dbReference type="NCBI Taxonomy" id="2650707"/>
    <lineage>
        <taxon>Eukaryota</taxon>
        <taxon>Fungi</taxon>
        <taxon>Fungi incertae sedis</taxon>
        <taxon>Zoopagomycota</taxon>
        <taxon>Kickxellomycotina</taxon>
        <taxon>Kickxellomycetes</taxon>
        <taxon>Kickxellales</taxon>
        <taxon>Kickxellaceae</taxon>
        <taxon>Coemansia</taxon>
    </lineage>
</organism>
<evidence type="ECO:0000313" key="2">
    <source>
        <dbReference type="EMBL" id="KAJ2850030.1"/>
    </source>
</evidence>
<proteinExistence type="predicted"/>
<reference evidence="2" key="1">
    <citation type="submission" date="2022-07" db="EMBL/GenBank/DDBJ databases">
        <title>Phylogenomic reconstructions and comparative analyses of Kickxellomycotina fungi.</title>
        <authorList>
            <person name="Reynolds N.K."/>
            <person name="Stajich J.E."/>
            <person name="Barry K."/>
            <person name="Grigoriev I.V."/>
            <person name="Crous P."/>
            <person name="Smith M.E."/>
        </authorList>
    </citation>
    <scope>NUCLEOTIDE SEQUENCE</scope>
    <source>
        <strain evidence="2">NRRL 1566</strain>
    </source>
</reference>
<dbReference type="GO" id="GO:0006281">
    <property type="term" value="P:DNA repair"/>
    <property type="evidence" value="ECO:0007669"/>
    <property type="project" value="TreeGrafter"/>
</dbReference>
<dbReference type="Pfam" id="PF04139">
    <property type="entry name" value="Rad9"/>
    <property type="match status" value="1"/>
</dbReference>
<feature type="compositionally biased region" description="Polar residues" evidence="1">
    <location>
        <begin position="422"/>
        <end position="438"/>
    </location>
</feature>
<dbReference type="AlphaFoldDB" id="A0A9W8IGB8"/>
<dbReference type="PANTHER" id="PTHR15237:SF0">
    <property type="entry name" value="CELL CYCLE CHECKPOINT CONTROL PROTEIN"/>
    <property type="match status" value="1"/>
</dbReference>